<feature type="binding site" evidence="11">
    <location>
        <begin position="238"/>
        <end position="239"/>
    </location>
    <ligand>
        <name>pyridoxal 5'-phosphate</name>
        <dbReference type="ChEBI" id="CHEBI:597326"/>
    </ligand>
</feature>
<feature type="binding site" evidence="11">
    <location>
        <position position="193"/>
    </location>
    <ligand>
        <name>pyridoxal 5'-phosphate</name>
        <dbReference type="ChEBI" id="CHEBI:597326"/>
    </ligand>
</feature>
<dbReference type="Gene3D" id="3.40.640.10">
    <property type="entry name" value="Type I PLP-dependent aspartate aminotransferase-like (Major domain)"/>
    <property type="match status" value="1"/>
</dbReference>
<dbReference type="UniPathway" id="UPA00135">
    <property type="reaction ID" value="UER00197"/>
</dbReference>
<organism evidence="13 14">
    <name type="scientific">Olsenella porci</name>
    <dbReference type="NCBI Taxonomy" id="2652279"/>
    <lineage>
        <taxon>Bacteria</taxon>
        <taxon>Bacillati</taxon>
        <taxon>Actinomycetota</taxon>
        <taxon>Coriobacteriia</taxon>
        <taxon>Coriobacteriales</taxon>
        <taxon>Atopobiaceae</taxon>
        <taxon>Olsenella</taxon>
    </lineage>
</organism>
<feature type="binding site" evidence="11">
    <location>
        <position position="150"/>
    </location>
    <ligand>
        <name>pyridoxal 5'-phosphate</name>
        <dbReference type="ChEBI" id="CHEBI:597326"/>
    </ligand>
</feature>
<accession>A0A6N7XS95</accession>
<comment type="caution">
    <text evidence="13">The sequence shown here is derived from an EMBL/GenBank/DDBJ whole genome shotgun (WGS) entry which is preliminary data.</text>
</comment>
<gene>
    <name evidence="11 13" type="primary">serC</name>
    <name evidence="13" type="ORF">FYJ68_03850</name>
</gene>
<evidence type="ECO:0000256" key="11">
    <source>
        <dbReference type="HAMAP-Rule" id="MF_00160"/>
    </source>
</evidence>
<feature type="modified residue" description="N6-(pyridoxal phosphate)lysine" evidence="11">
    <location>
        <position position="194"/>
    </location>
</feature>
<proteinExistence type="inferred from homology"/>
<dbReference type="Proteomes" id="UP000469325">
    <property type="component" value="Unassembled WGS sequence"/>
</dbReference>
<feature type="binding site" evidence="11">
    <location>
        <begin position="76"/>
        <end position="77"/>
    </location>
    <ligand>
        <name>pyridoxal 5'-phosphate</name>
        <dbReference type="ChEBI" id="CHEBI:597326"/>
    </ligand>
</feature>
<evidence type="ECO:0000256" key="9">
    <source>
        <dbReference type="ARBA" id="ARBA00047630"/>
    </source>
</evidence>
<evidence type="ECO:0000256" key="2">
    <source>
        <dbReference type="ARBA" id="ARBA00005099"/>
    </source>
</evidence>
<evidence type="ECO:0000256" key="7">
    <source>
        <dbReference type="ARBA" id="ARBA00022898"/>
    </source>
</evidence>
<dbReference type="NCBIfam" id="TIGR01364">
    <property type="entry name" value="serC_1"/>
    <property type="match status" value="1"/>
</dbReference>
<comment type="caution">
    <text evidence="11">Lacks conserved residue(s) required for the propagation of feature annotation.</text>
</comment>
<dbReference type="GO" id="GO:0004648">
    <property type="term" value="F:O-phospho-L-serine:2-oxoglutarate aminotransferase activity"/>
    <property type="evidence" value="ECO:0007669"/>
    <property type="project" value="UniProtKB-UniRule"/>
</dbReference>
<dbReference type="InterPro" id="IPR015424">
    <property type="entry name" value="PyrdxlP-dep_Trfase"/>
</dbReference>
<keyword evidence="6 11" id="KW-0808">Transferase</keyword>
<evidence type="ECO:0000259" key="12">
    <source>
        <dbReference type="Pfam" id="PF00266"/>
    </source>
</evidence>
<reference evidence="13 14" key="1">
    <citation type="submission" date="2019-08" db="EMBL/GenBank/DDBJ databases">
        <title>In-depth cultivation of the pig gut microbiome towards novel bacterial diversity and tailored functional studies.</title>
        <authorList>
            <person name="Wylensek D."/>
            <person name="Hitch T.C.A."/>
            <person name="Clavel T."/>
        </authorList>
    </citation>
    <scope>NUCLEOTIDE SEQUENCE [LARGE SCALE GENOMIC DNA]</scope>
    <source>
        <strain evidence="13 14">CA-Schmier-601-WT-1</strain>
    </source>
</reference>
<evidence type="ECO:0000313" key="14">
    <source>
        <dbReference type="Proteomes" id="UP000469325"/>
    </source>
</evidence>
<dbReference type="InterPro" id="IPR000192">
    <property type="entry name" value="Aminotrans_V_dom"/>
</dbReference>
<dbReference type="PANTHER" id="PTHR43247">
    <property type="entry name" value="PHOSPHOSERINE AMINOTRANSFERASE"/>
    <property type="match status" value="1"/>
</dbReference>
<dbReference type="Pfam" id="PF00266">
    <property type="entry name" value="Aminotran_5"/>
    <property type="match status" value="1"/>
</dbReference>
<comment type="subunit">
    <text evidence="11">Homodimer.</text>
</comment>
<dbReference type="InterPro" id="IPR022278">
    <property type="entry name" value="Pser_aminoTfrase"/>
</dbReference>
<feature type="binding site" evidence="11">
    <location>
        <position position="170"/>
    </location>
    <ligand>
        <name>pyridoxal 5'-phosphate</name>
        <dbReference type="ChEBI" id="CHEBI:597326"/>
    </ligand>
</feature>
<dbReference type="InterPro" id="IPR015421">
    <property type="entry name" value="PyrdxlP-dep_Trfase_major"/>
</dbReference>
<comment type="similarity">
    <text evidence="3 11">Belongs to the class-V pyridoxal-phosphate-dependent aminotransferase family. SerC subfamily.</text>
</comment>
<feature type="domain" description="Aminotransferase class V" evidence="12">
    <location>
        <begin position="4"/>
        <end position="349"/>
    </location>
</feature>
<comment type="subcellular location">
    <subcellularLocation>
        <location evidence="11">Cytoplasm</location>
    </subcellularLocation>
</comment>
<keyword evidence="14" id="KW-1185">Reference proteome</keyword>
<name>A0A6N7XS95_9ACTN</name>
<feature type="binding site" evidence="11">
    <location>
        <position position="42"/>
    </location>
    <ligand>
        <name>L-glutamate</name>
        <dbReference type="ChEBI" id="CHEBI:29985"/>
    </ligand>
</feature>
<evidence type="ECO:0000313" key="13">
    <source>
        <dbReference type="EMBL" id="MST72241.1"/>
    </source>
</evidence>
<comment type="catalytic activity">
    <reaction evidence="9 11">
        <text>4-(phosphooxy)-L-threonine + 2-oxoglutarate = (R)-3-hydroxy-2-oxo-4-phosphooxybutanoate + L-glutamate</text>
        <dbReference type="Rhea" id="RHEA:16573"/>
        <dbReference type="ChEBI" id="CHEBI:16810"/>
        <dbReference type="ChEBI" id="CHEBI:29985"/>
        <dbReference type="ChEBI" id="CHEBI:58452"/>
        <dbReference type="ChEBI" id="CHEBI:58538"/>
        <dbReference type="EC" id="2.6.1.52"/>
    </reaction>
</comment>
<keyword evidence="11" id="KW-0664">Pyridoxine biosynthesis</keyword>
<dbReference type="GO" id="GO:0006564">
    <property type="term" value="P:L-serine biosynthetic process"/>
    <property type="evidence" value="ECO:0007669"/>
    <property type="project" value="UniProtKB-UniRule"/>
</dbReference>
<keyword evidence="5 11" id="KW-0028">Amino-acid biosynthesis</keyword>
<evidence type="ECO:0000256" key="5">
    <source>
        <dbReference type="ARBA" id="ARBA00022605"/>
    </source>
</evidence>
<dbReference type="FunFam" id="3.90.1150.10:FF:000006">
    <property type="entry name" value="Phosphoserine aminotransferase"/>
    <property type="match status" value="1"/>
</dbReference>
<dbReference type="EC" id="2.6.1.52" evidence="11"/>
<dbReference type="GO" id="GO:0030170">
    <property type="term" value="F:pyridoxal phosphate binding"/>
    <property type="evidence" value="ECO:0007669"/>
    <property type="project" value="UniProtKB-UniRule"/>
</dbReference>
<keyword evidence="8 11" id="KW-0718">Serine biosynthesis</keyword>
<comment type="catalytic activity">
    <reaction evidence="10 11">
        <text>O-phospho-L-serine + 2-oxoglutarate = 3-phosphooxypyruvate + L-glutamate</text>
        <dbReference type="Rhea" id="RHEA:14329"/>
        <dbReference type="ChEBI" id="CHEBI:16810"/>
        <dbReference type="ChEBI" id="CHEBI:18110"/>
        <dbReference type="ChEBI" id="CHEBI:29985"/>
        <dbReference type="ChEBI" id="CHEBI:57524"/>
        <dbReference type="EC" id="2.6.1.52"/>
    </reaction>
</comment>
<dbReference type="HAMAP" id="MF_00160">
    <property type="entry name" value="SerC_aminotrans_5"/>
    <property type="match status" value="1"/>
</dbReference>
<feature type="binding site" evidence="11">
    <location>
        <position position="101"/>
    </location>
    <ligand>
        <name>pyridoxal 5'-phosphate</name>
        <dbReference type="ChEBI" id="CHEBI:597326"/>
    </ligand>
</feature>
<dbReference type="UniPathway" id="UPA00244">
    <property type="reaction ID" value="UER00311"/>
</dbReference>
<dbReference type="GO" id="GO:0008615">
    <property type="term" value="P:pyridoxine biosynthetic process"/>
    <property type="evidence" value="ECO:0007669"/>
    <property type="project" value="UniProtKB-UniRule"/>
</dbReference>
<dbReference type="FunFam" id="3.40.640.10:FF:000010">
    <property type="entry name" value="Phosphoserine aminotransferase"/>
    <property type="match status" value="1"/>
</dbReference>
<keyword evidence="7 11" id="KW-0663">Pyridoxal phosphate</keyword>
<evidence type="ECO:0000256" key="1">
    <source>
        <dbReference type="ARBA" id="ARBA00003483"/>
    </source>
</evidence>
<dbReference type="NCBIfam" id="NF003764">
    <property type="entry name" value="PRK05355.1"/>
    <property type="match status" value="1"/>
</dbReference>
<comment type="pathway">
    <text evidence="2 11">Amino-acid biosynthesis; L-serine biosynthesis; L-serine from 3-phospho-D-glycerate: step 2/3.</text>
</comment>
<dbReference type="PIRSF" id="PIRSF000525">
    <property type="entry name" value="SerC"/>
    <property type="match status" value="1"/>
</dbReference>
<evidence type="ECO:0000256" key="8">
    <source>
        <dbReference type="ARBA" id="ARBA00023299"/>
    </source>
</evidence>
<keyword evidence="4 11" id="KW-0032">Aminotransferase</keyword>
<comment type="cofactor">
    <cofactor evidence="11">
        <name>pyridoxal 5'-phosphate</name>
        <dbReference type="ChEBI" id="CHEBI:597326"/>
    </cofactor>
    <text evidence="11">Binds 1 pyridoxal phosphate per subunit.</text>
</comment>
<dbReference type="SUPFAM" id="SSF53383">
    <property type="entry name" value="PLP-dependent transferases"/>
    <property type="match status" value="1"/>
</dbReference>
<dbReference type="AlphaFoldDB" id="A0A6N7XS95"/>
<sequence>MSRVYNFSAGPAALPETVLRECAAEMLDYRGTGMSVMEMSHRSAPFKKIIDDTEATLRRLMGIPDNYRVLFFMGGATLQFAAIPLNLMRNGRAGYVVSGNWSQKAQREAKKYGDAVVIASSEDTSFDRVPTFPASVDQDLDYVYVCQNETVFGNMMREFPQTGGVPLVADVSSCFLSAPLDVSRFGLVYAGVQKNAGPAGLTIVIVRDDLIADGPAHADICPTYLDYRVEADKGSMLNTPNCWAIYVCGKVFHWIEDTGGLQAMEERNRAKVRPLYDYLDGSSLFHGTVVPADRSIANVTFRTPSPELDAEFVEGAAERGIVNVKGHRLVGGMRASCYNAVPPEAVDALLSYMADFEASHPVAPRSR</sequence>
<comment type="function">
    <text evidence="1 11">Catalyzes the reversible conversion of 3-phosphohydroxypyruvate to phosphoserine and of 3-hydroxy-2-oxo-4-phosphonooxybutanoate to phosphohydroxythreonine.</text>
</comment>
<dbReference type="Gene3D" id="3.90.1150.10">
    <property type="entry name" value="Aspartate Aminotransferase, domain 1"/>
    <property type="match status" value="1"/>
</dbReference>
<dbReference type="GO" id="GO:0005737">
    <property type="term" value="C:cytoplasm"/>
    <property type="evidence" value="ECO:0007669"/>
    <property type="project" value="UniProtKB-SubCell"/>
</dbReference>
<comment type="pathway">
    <text evidence="11">Cofactor biosynthesis; pyridoxine 5'-phosphate biosynthesis; pyridoxine 5'-phosphate from D-erythrose 4-phosphate: step 3/5.</text>
</comment>
<dbReference type="InterPro" id="IPR015422">
    <property type="entry name" value="PyrdxlP-dep_Trfase_small"/>
</dbReference>
<protein>
    <recommendedName>
        <fullName evidence="11">Phosphoserine aminotransferase</fullName>
        <ecNumber evidence="11">2.6.1.52</ecNumber>
    </recommendedName>
    <alternativeName>
        <fullName evidence="11">Phosphohydroxythreonine aminotransferase</fullName>
        <shortName evidence="11">PSAT</shortName>
    </alternativeName>
</protein>
<dbReference type="EMBL" id="VUNC01000002">
    <property type="protein sequence ID" value="MST72241.1"/>
    <property type="molecule type" value="Genomic_DNA"/>
</dbReference>
<evidence type="ECO:0000256" key="3">
    <source>
        <dbReference type="ARBA" id="ARBA00006904"/>
    </source>
</evidence>
<dbReference type="PANTHER" id="PTHR43247:SF1">
    <property type="entry name" value="PHOSPHOSERINE AMINOTRANSFERASE"/>
    <property type="match status" value="1"/>
</dbReference>
<evidence type="ECO:0000256" key="10">
    <source>
        <dbReference type="ARBA" id="ARBA00049007"/>
    </source>
</evidence>
<evidence type="ECO:0000256" key="6">
    <source>
        <dbReference type="ARBA" id="ARBA00022679"/>
    </source>
</evidence>
<dbReference type="RefSeq" id="WP_154434134.1">
    <property type="nucleotide sequence ID" value="NZ_VUNC01000002.1"/>
</dbReference>
<evidence type="ECO:0000256" key="4">
    <source>
        <dbReference type="ARBA" id="ARBA00022576"/>
    </source>
</evidence>
<keyword evidence="11" id="KW-0963">Cytoplasm</keyword>